<evidence type="ECO:0000256" key="5">
    <source>
        <dbReference type="ARBA" id="ARBA00023273"/>
    </source>
</evidence>
<feature type="region of interest" description="Disordered" evidence="7">
    <location>
        <begin position="711"/>
        <end position="734"/>
    </location>
</feature>
<evidence type="ECO:0008006" key="13">
    <source>
        <dbReference type="Google" id="ProtNLM"/>
    </source>
</evidence>
<evidence type="ECO:0000313" key="12">
    <source>
        <dbReference type="Proteomes" id="UP000692954"/>
    </source>
</evidence>
<keyword evidence="5" id="KW-0966">Cell projection</keyword>
<dbReference type="GO" id="GO:1905515">
    <property type="term" value="P:non-motile cilium assembly"/>
    <property type="evidence" value="ECO:0007669"/>
    <property type="project" value="TreeGrafter"/>
</dbReference>
<keyword evidence="12" id="KW-1185">Reference proteome</keyword>
<keyword evidence="3" id="KW-0677">Repeat</keyword>
<accession>A0A8S1RLZ2</accession>
<dbReference type="PROSITE" id="PS50294">
    <property type="entry name" value="WD_REPEATS_REGION"/>
    <property type="match status" value="1"/>
</dbReference>
<dbReference type="InterPro" id="IPR057411">
    <property type="entry name" value="TPR_IFT122"/>
</dbReference>
<dbReference type="PROSITE" id="PS50082">
    <property type="entry name" value="WD_REPEATS_2"/>
    <property type="match status" value="1"/>
</dbReference>
<feature type="repeat" description="WD" evidence="6">
    <location>
        <begin position="61"/>
        <end position="92"/>
    </location>
</feature>
<organism evidence="11 12">
    <name type="scientific">Paramecium sonneborni</name>
    <dbReference type="NCBI Taxonomy" id="65129"/>
    <lineage>
        <taxon>Eukaryota</taxon>
        <taxon>Sar</taxon>
        <taxon>Alveolata</taxon>
        <taxon>Ciliophora</taxon>
        <taxon>Intramacronucleata</taxon>
        <taxon>Oligohymenophorea</taxon>
        <taxon>Peniculida</taxon>
        <taxon>Parameciidae</taxon>
        <taxon>Paramecium</taxon>
    </lineage>
</organism>
<dbReference type="InterPro" id="IPR001680">
    <property type="entry name" value="WD40_rpt"/>
</dbReference>
<feature type="compositionally biased region" description="Polar residues" evidence="7">
    <location>
        <begin position="720"/>
        <end position="731"/>
    </location>
</feature>
<evidence type="ECO:0000259" key="9">
    <source>
        <dbReference type="Pfam" id="PF23381"/>
    </source>
</evidence>
<dbReference type="PANTHER" id="PTHR12764:SF4">
    <property type="entry name" value="INTRAFLAGELLAR TRANSPORT PROTEIN 122 HOMOLOG"/>
    <property type="match status" value="1"/>
</dbReference>
<dbReference type="InterPro" id="IPR056152">
    <property type="entry name" value="Beta-prop_IFT122_2nd"/>
</dbReference>
<dbReference type="EMBL" id="CAJJDN010000182">
    <property type="protein sequence ID" value="CAD8128029.1"/>
    <property type="molecule type" value="Genomic_DNA"/>
</dbReference>
<dbReference type="PANTHER" id="PTHR12764">
    <property type="entry name" value="WD REPEAT DOMAIN-RELATED"/>
    <property type="match status" value="1"/>
</dbReference>
<sequence length="1242" mass="142303">MKSKELWTFTIEQPKDTNSSITNQVFACAFLKDGDIFVAAVGNALVLFDTYKSDMLCQPLRGQHKETITCLATSKDGTKLVSGSQDKTVVVWMYNGNKSDRLLEPEKWFSHSDAIQCAAISPLQQQIFTGSNQEYSLWIPGMSNIERQKFKEKIICCAWSADGQYVSFGTINGLIVITDRQAQQLKEIQTQKGGPAWCMEWSPINSDYQQSQLTVGVWMNSLYQFDSNGQQIGARIELPFDPLYINYQHNGEYMAISGNNNKVNLYTREGGFLFEACSQQDWIWCTKIKPKSTLIGCGTNDGQVFIQELISDTVIGLYNDKFISREQLTDAIIVSMISNQKARIKCKELVKRVAIFKEKVAILCGIKVLIYTCVIKGDDYMKYKQFKKFTKRVDCDHFQLSSSNVLIGADQKLIAFNFNGDMDRTWSFESQITFVSIQGGPPKRELVLVGLENGAIYKLFIDNSFPIQIHKVNTQIKYLTMSQTKRKLALIDGNQNLQVLDTITKEVLFGEMSVEGVAFNEDFEDLMAYSGKGLLFIKCIAFQALNQKINGNVIGFKGCKLFLFDGQNAQTIDIQQTANMQRYLEKKDFQNALKIACLGVTEQDIRALGIEALIAGEFDIARRCFLRNKDYKYLDLLQKYEKRNLDAQTLNELNAETLAYQGKFMDAGNLLIKVGLADKAVQLFKELKRWDEAKNFAKKGDVAYRAVTSGGRTGTGVRAPTSQGRTGTSRGQAVMPQPQDIAAPKIEMNMLLREEAEWMKESGDWKAAADLFVQCGEFKKAIDLYGMNKNIDGLLNVCRILDKQENTDNITLCANYFKKLKHHGGAKEAYLKLNDLQNLMILHVEFEKWEEAFQIGRSNQQLLEIVKVPYANHLLISDRYEDALKAYKSAGRYDISMKMTKDMAKNCIEEQRYHDASQYLWNLAIDCLTQINDYQNPSGDDVNAIKQYQEYSDLADVYFAYQKIHSFIGEPFQPLSGENYFLSIMNASRFIISKWKSTYQGIKMSYVYYSLAKCATQLQCYKTARICYEKLHSFKIPAEWSEEIDLQSMLIRSKPYTDDEQRLPFCARCQTSNLMINENQKLAQCNVCLHPLFSSFITFSNLQVVEFKMDNSLSREDVQKLLNSEKNISNKRQAQLFQEKMNEIIQQQQTSQDQYLAVELDEPTIQSLSPEEVLIVDLRQYCKTIHVKYYRNMEPSLPIHVCPDCTRFFYIDEHEFEYVQKRSCPFCRTTDKKLPQKDIFDL</sequence>
<proteinExistence type="predicted"/>
<dbReference type="Pfam" id="PF23377">
    <property type="entry name" value="Beta-prop_IFT122_2nd"/>
    <property type="match status" value="1"/>
</dbReference>
<keyword evidence="4" id="KW-0969">Cilium</keyword>
<dbReference type="InterPro" id="IPR056153">
    <property type="entry name" value="Beta-prop_IFT122_1st"/>
</dbReference>
<feature type="domain" description="IFT122 second beta-propeller" evidence="8">
    <location>
        <begin position="316"/>
        <end position="566"/>
    </location>
</feature>
<reference evidence="11" key="1">
    <citation type="submission" date="2021-01" db="EMBL/GenBank/DDBJ databases">
        <authorList>
            <consortium name="Genoscope - CEA"/>
            <person name="William W."/>
        </authorList>
    </citation>
    <scope>NUCLEOTIDE SEQUENCE</scope>
</reference>
<dbReference type="Pfam" id="PF23381">
    <property type="entry name" value="Beta-prop_IFT122_1st"/>
    <property type="match status" value="1"/>
</dbReference>
<evidence type="ECO:0000256" key="4">
    <source>
        <dbReference type="ARBA" id="ARBA00023069"/>
    </source>
</evidence>
<feature type="domain" description="Intraflagellar transport protein 122 homolog TPR" evidence="10">
    <location>
        <begin position="576"/>
        <end position="701"/>
    </location>
</feature>
<evidence type="ECO:0000256" key="7">
    <source>
        <dbReference type="SAM" id="MobiDB-lite"/>
    </source>
</evidence>
<feature type="domain" description="Intraflagellar transport protein 122 homolog TPR" evidence="10">
    <location>
        <begin position="747"/>
        <end position="995"/>
    </location>
</feature>
<dbReference type="GO" id="GO:0061512">
    <property type="term" value="P:protein localization to cilium"/>
    <property type="evidence" value="ECO:0007669"/>
    <property type="project" value="TreeGrafter"/>
</dbReference>
<protein>
    <recommendedName>
        <fullName evidence="13">Intraflagellar transport protein 122 homolog</fullName>
    </recommendedName>
</protein>
<keyword evidence="2 6" id="KW-0853">WD repeat</keyword>
<evidence type="ECO:0000313" key="11">
    <source>
        <dbReference type="EMBL" id="CAD8128029.1"/>
    </source>
</evidence>
<comment type="caution">
    <text evidence="11">The sequence shown here is derived from an EMBL/GenBank/DDBJ whole genome shotgun (WGS) entry which is preliminary data.</text>
</comment>
<dbReference type="InterPro" id="IPR039857">
    <property type="entry name" value="Ift122/121"/>
</dbReference>
<evidence type="ECO:0000256" key="1">
    <source>
        <dbReference type="ARBA" id="ARBA00004138"/>
    </source>
</evidence>
<evidence type="ECO:0000259" key="10">
    <source>
        <dbReference type="Pfam" id="PF25295"/>
    </source>
</evidence>
<dbReference type="AlphaFoldDB" id="A0A8S1RLZ2"/>
<feature type="domain" description="IFT122 first beta-propeller" evidence="9">
    <location>
        <begin position="27"/>
        <end position="204"/>
    </location>
</feature>
<evidence type="ECO:0000256" key="6">
    <source>
        <dbReference type="PROSITE-ProRule" id="PRU00221"/>
    </source>
</evidence>
<dbReference type="Pfam" id="PF25295">
    <property type="entry name" value="TPR_IFT122"/>
    <property type="match status" value="2"/>
</dbReference>
<dbReference type="GO" id="GO:0097730">
    <property type="term" value="C:non-motile cilium"/>
    <property type="evidence" value="ECO:0007669"/>
    <property type="project" value="TreeGrafter"/>
</dbReference>
<dbReference type="SMART" id="SM00320">
    <property type="entry name" value="WD40"/>
    <property type="match status" value="5"/>
</dbReference>
<comment type="subcellular location">
    <subcellularLocation>
        <location evidence="1">Cell projection</location>
        <location evidence="1">Cilium</location>
    </subcellularLocation>
</comment>
<evidence type="ECO:0000256" key="2">
    <source>
        <dbReference type="ARBA" id="ARBA00022574"/>
    </source>
</evidence>
<dbReference type="Proteomes" id="UP000692954">
    <property type="component" value="Unassembled WGS sequence"/>
</dbReference>
<gene>
    <name evidence="11" type="ORF">PSON_ATCC_30995.1.T1820054</name>
</gene>
<dbReference type="GO" id="GO:0030991">
    <property type="term" value="C:intraciliary transport particle A"/>
    <property type="evidence" value="ECO:0007669"/>
    <property type="project" value="TreeGrafter"/>
</dbReference>
<dbReference type="OrthoDB" id="10255582at2759"/>
<dbReference type="GO" id="GO:0035721">
    <property type="term" value="P:intraciliary retrograde transport"/>
    <property type="evidence" value="ECO:0007669"/>
    <property type="project" value="TreeGrafter"/>
</dbReference>
<evidence type="ECO:0000259" key="8">
    <source>
        <dbReference type="Pfam" id="PF23377"/>
    </source>
</evidence>
<name>A0A8S1RLZ2_9CILI</name>
<evidence type="ECO:0000256" key="3">
    <source>
        <dbReference type="ARBA" id="ARBA00022737"/>
    </source>
</evidence>
<dbReference type="FunFam" id="1.25.40.470:FF:000005">
    <property type="entry name" value="Intraflagellar transport protein 122 homolog"/>
    <property type="match status" value="1"/>
</dbReference>